<name>A0A139H6N2_9PEZI</name>
<accession>A0A139H6N2</accession>
<keyword evidence="1" id="KW-1133">Transmembrane helix</keyword>
<dbReference type="EMBL" id="LFZN01000122">
    <property type="protein sequence ID" value="KXS98094.1"/>
    <property type="molecule type" value="Genomic_DNA"/>
</dbReference>
<evidence type="ECO:0000256" key="1">
    <source>
        <dbReference type="SAM" id="Phobius"/>
    </source>
</evidence>
<evidence type="ECO:0000313" key="2">
    <source>
        <dbReference type="EMBL" id="KXS98094.1"/>
    </source>
</evidence>
<keyword evidence="1" id="KW-0472">Membrane</keyword>
<gene>
    <name evidence="2" type="ORF">AC578_10028</name>
</gene>
<proteinExistence type="predicted"/>
<protein>
    <submittedName>
        <fullName evidence="2">Uncharacterized protein</fullName>
    </submittedName>
</protein>
<organism evidence="2 3">
    <name type="scientific">Pseudocercospora eumusae</name>
    <dbReference type="NCBI Taxonomy" id="321146"/>
    <lineage>
        <taxon>Eukaryota</taxon>
        <taxon>Fungi</taxon>
        <taxon>Dikarya</taxon>
        <taxon>Ascomycota</taxon>
        <taxon>Pezizomycotina</taxon>
        <taxon>Dothideomycetes</taxon>
        <taxon>Dothideomycetidae</taxon>
        <taxon>Mycosphaerellales</taxon>
        <taxon>Mycosphaerellaceae</taxon>
        <taxon>Pseudocercospora</taxon>
    </lineage>
</organism>
<keyword evidence="3" id="KW-1185">Reference proteome</keyword>
<dbReference type="Proteomes" id="UP000070133">
    <property type="component" value="Unassembled WGS sequence"/>
</dbReference>
<comment type="caution">
    <text evidence="2">The sequence shown here is derived from an EMBL/GenBank/DDBJ whole genome shotgun (WGS) entry which is preliminary data.</text>
</comment>
<dbReference type="OrthoDB" id="10690181at2759"/>
<feature type="transmembrane region" description="Helical" evidence="1">
    <location>
        <begin position="161"/>
        <end position="188"/>
    </location>
</feature>
<dbReference type="AlphaFoldDB" id="A0A139H6N2"/>
<reference evidence="2 3" key="1">
    <citation type="submission" date="2015-07" db="EMBL/GenBank/DDBJ databases">
        <title>Comparative genomics of the Sigatoka disease complex on banana suggests a link between parallel evolutionary changes in Pseudocercospora fijiensis and Pseudocercospora eumusae and increased virulence on the banana host.</title>
        <authorList>
            <person name="Chang T.-C."/>
            <person name="Salvucci A."/>
            <person name="Crous P.W."/>
            <person name="Stergiopoulos I."/>
        </authorList>
    </citation>
    <scope>NUCLEOTIDE SEQUENCE [LARGE SCALE GENOMIC DNA]</scope>
    <source>
        <strain evidence="2 3">CBS 114824</strain>
    </source>
</reference>
<keyword evidence="1" id="KW-0812">Transmembrane</keyword>
<evidence type="ECO:0000313" key="3">
    <source>
        <dbReference type="Proteomes" id="UP000070133"/>
    </source>
</evidence>
<sequence>MDRWPQDGSLQFAVRQSQRSGTTHSQSQHLEHHNLLTIKINKNEPAIRTATIMSLPNYIMAPLNQIQQTLLNLPHLANPFLRTLDSLILYIIPTPWLYNKFQLLRTSHHLPLLHGPTKVCGTCSRACPHHLFAGPQGKNCSRCRRATKWKIRRRKDGALKAWVEVYLLPIGLVGVVMALLLFGAWGWMATDGASTREMQQQPVTSQPMRVHRQTTEVEYVAYETSISGGRAHIGSRTHTVTKTLM</sequence>